<organism evidence="5 6">
    <name type="scientific">Amycolatopsis rhizosphaerae</name>
    <dbReference type="NCBI Taxonomy" id="2053003"/>
    <lineage>
        <taxon>Bacteria</taxon>
        <taxon>Bacillati</taxon>
        <taxon>Actinomycetota</taxon>
        <taxon>Actinomycetes</taxon>
        <taxon>Pseudonocardiales</taxon>
        <taxon>Pseudonocardiaceae</taxon>
        <taxon>Amycolatopsis</taxon>
    </lineage>
</organism>
<dbReference type="Pfam" id="PF13620">
    <property type="entry name" value="CarboxypepD_reg"/>
    <property type="match status" value="3"/>
</dbReference>
<keyword evidence="2" id="KW-0964">Secreted</keyword>
<reference evidence="5 6" key="2">
    <citation type="submission" date="2019-08" db="EMBL/GenBank/DDBJ databases">
        <title>Amycolatopsis acidicola sp. nov., isolated from peat swamp forest soil.</title>
        <authorList>
            <person name="Srisuk N."/>
        </authorList>
    </citation>
    <scope>NUCLEOTIDE SEQUENCE [LARGE SCALE GENOMIC DNA]</scope>
    <source>
        <strain evidence="5 6">TBRC 6029</strain>
    </source>
</reference>
<dbReference type="GO" id="GO:0004180">
    <property type="term" value="F:carboxypeptidase activity"/>
    <property type="evidence" value="ECO:0007669"/>
    <property type="project" value="UniProtKB-KW"/>
</dbReference>
<proteinExistence type="inferred from homology"/>
<dbReference type="RefSeq" id="WP_144590517.1">
    <property type="nucleotide sequence ID" value="NZ_VJWX01000230.1"/>
</dbReference>
<evidence type="ECO:0000313" key="6">
    <source>
        <dbReference type="Proteomes" id="UP000320011"/>
    </source>
</evidence>
<dbReference type="PANTHER" id="PTHR36108:SF13">
    <property type="entry name" value="COLOSSIN-B-RELATED"/>
    <property type="match status" value="1"/>
</dbReference>
<dbReference type="InterPro" id="IPR013783">
    <property type="entry name" value="Ig-like_fold"/>
</dbReference>
<dbReference type="SUPFAM" id="SSF49464">
    <property type="entry name" value="Carboxypeptidase regulatory domain-like"/>
    <property type="match status" value="2"/>
</dbReference>
<feature type="compositionally biased region" description="Basic and acidic residues" evidence="4">
    <location>
        <begin position="11"/>
        <end position="23"/>
    </location>
</feature>
<dbReference type="InterPro" id="IPR008969">
    <property type="entry name" value="CarboxyPept-like_regulatory"/>
</dbReference>
<evidence type="ECO:0000256" key="1">
    <source>
        <dbReference type="ARBA" id="ARBA00007257"/>
    </source>
</evidence>
<keyword evidence="5" id="KW-0378">Hydrolase</keyword>
<reference evidence="5 6" key="1">
    <citation type="submission" date="2019-07" db="EMBL/GenBank/DDBJ databases">
        <authorList>
            <person name="Duangmal K."/>
            <person name="Teo W.F.A."/>
        </authorList>
    </citation>
    <scope>NUCLEOTIDE SEQUENCE [LARGE SCALE GENOMIC DNA]</scope>
    <source>
        <strain evidence="5 6">TBRC 6029</strain>
    </source>
</reference>
<dbReference type="AlphaFoldDB" id="A0A558C689"/>
<evidence type="ECO:0000313" key="5">
    <source>
        <dbReference type="EMBL" id="TVT44299.1"/>
    </source>
</evidence>
<dbReference type="Gene3D" id="2.60.40.10">
    <property type="entry name" value="Immunoglobulins"/>
    <property type="match status" value="1"/>
</dbReference>
<evidence type="ECO:0000256" key="3">
    <source>
        <dbReference type="ARBA" id="ARBA00022729"/>
    </source>
</evidence>
<comment type="similarity">
    <text evidence="1">Belongs to the serine-aspartate repeat-containing protein (SDr) family.</text>
</comment>
<dbReference type="Proteomes" id="UP000320011">
    <property type="component" value="Unassembled WGS sequence"/>
</dbReference>
<dbReference type="OrthoDB" id="7375466at2"/>
<keyword evidence="5" id="KW-0645">Protease</keyword>
<evidence type="ECO:0000256" key="2">
    <source>
        <dbReference type="ARBA" id="ARBA00022525"/>
    </source>
</evidence>
<dbReference type="EMBL" id="VJWX01000230">
    <property type="protein sequence ID" value="TVT44299.1"/>
    <property type="molecule type" value="Genomic_DNA"/>
</dbReference>
<dbReference type="PANTHER" id="PTHR36108">
    <property type="entry name" value="COLOSSIN-B-RELATED"/>
    <property type="match status" value="1"/>
</dbReference>
<comment type="caution">
    <text evidence="5">The sequence shown here is derived from an EMBL/GenBank/DDBJ whole genome shotgun (WGS) entry which is preliminary data.</text>
</comment>
<name>A0A558C689_9PSEU</name>
<protein>
    <submittedName>
        <fullName evidence="5">Carboxypeptidase regulatory-like domain-containing protein</fullName>
    </submittedName>
</protein>
<keyword evidence="6" id="KW-1185">Reference proteome</keyword>
<gene>
    <name evidence="5" type="ORF">FNH05_21555</name>
</gene>
<evidence type="ECO:0000256" key="4">
    <source>
        <dbReference type="SAM" id="MobiDB-lite"/>
    </source>
</evidence>
<sequence length="259" mass="26493">MTGAIPRRERHGTEITGRVRDETGGPVPASAVTLVDADGRQAGRTAAGEDGAFALHAPARGTYVLIASAPGHQPEAATVNVTDTPVRIEVALRGTGGLHGVIRSSETGVPIMGAAVTVTDPRGEVAGSRLSGPGGDYALPGLPAGTYTLAVNAPGYRPTALAVTTGATVSSRQDVELADGAVIHGTVRLPEGSRPAVTVTLLDTGGNVVRTAAAGEDGRYAFHDLDPGTYTVVAASWSPSRRQVRVTDGVRNRHDVRLS</sequence>
<keyword evidence="3" id="KW-0732">Signal</keyword>
<dbReference type="GO" id="GO:0005975">
    <property type="term" value="P:carbohydrate metabolic process"/>
    <property type="evidence" value="ECO:0007669"/>
    <property type="project" value="UniProtKB-ARBA"/>
</dbReference>
<dbReference type="Gene3D" id="2.60.40.1120">
    <property type="entry name" value="Carboxypeptidase-like, regulatory domain"/>
    <property type="match status" value="2"/>
</dbReference>
<dbReference type="SUPFAM" id="SSF49478">
    <property type="entry name" value="Cna protein B-type domain"/>
    <property type="match status" value="1"/>
</dbReference>
<accession>A0A558C689</accession>
<feature type="region of interest" description="Disordered" evidence="4">
    <location>
        <begin position="1"/>
        <end position="27"/>
    </location>
</feature>
<keyword evidence="5" id="KW-0121">Carboxypeptidase</keyword>